<proteinExistence type="predicted"/>
<accession>A0ABP5KMR3</accession>
<reference evidence="2" key="1">
    <citation type="journal article" date="2019" name="Int. J. Syst. Evol. Microbiol.">
        <title>The Global Catalogue of Microorganisms (GCM) 10K type strain sequencing project: providing services to taxonomists for standard genome sequencing and annotation.</title>
        <authorList>
            <consortium name="The Broad Institute Genomics Platform"/>
            <consortium name="The Broad Institute Genome Sequencing Center for Infectious Disease"/>
            <person name="Wu L."/>
            <person name="Ma J."/>
        </authorList>
    </citation>
    <scope>NUCLEOTIDE SEQUENCE [LARGE SCALE GENOMIC DNA]</scope>
    <source>
        <strain evidence="2">JCM 16021</strain>
    </source>
</reference>
<evidence type="ECO:0000313" key="2">
    <source>
        <dbReference type="Proteomes" id="UP001500575"/>
    </source>
</evidence>
<keyword evidence="2" id="KW-1185">Reference proteome</keyword>
<dbReference type="EMBL" id="BAAAQQ010000014">
    <property type="protein sequence ID" value="GAA2134825.1"/>
    <property type="molecule type" value="Genomic_DNA"/>
</dbReference>
<name>A0ABP5KMR3_9ACTN</name>
<sequence>MGSRFGVSLTPRSTGAAVSAAGGEGGGGGAPGATTVTCRVDVDVLLDVLPAASVAVTVTAYVPAAVYTCAVGAPVAAEPPPGPRDAALVTVEEQSARGARNIPGLRSVEILEASRVRRHPVVRPDPQE</sequence>
<organism evidence="1 2">
    <name type="scientific">Nocardioides bigeumensis</name>
    <dbReference type="NCBI Taxonomy" id="433657"/>
    <lineage>
        <taxon>Bacteria</taxon>
        <taxon>Bacillati</taxon>
        <taxon>Actinomycetota</taxon>
        <taxon>Actinomycetes</taxon>
        <taxon>Propionibacteriales</taxon>
        <taxon>Nocardioidaceae</taxon>
        <taxon>Nocardioides</taxon>
    </lineage>
</organism>
<comment type="caution">
    <text evidence="1">The sequence shown here is derived from an EMBL/GenBank/DDBJ whole genome shotgun (WGS) entry which is preliminary data.</text>
</comment>
<dbReference type="Proteomes" id="UP001500575">
    <property type="component" value="Unassembled WGS sequence"/>
</dbReference>
<gene>
    <name evidence="1" type="ORF">GCM10009843_41730</name>
</gene>
<evidence type="ECO:0000313" key="1">
    <source>
        <dbReference type="EMBL" id="GAA2134825.1"/>
    </source>
</evidence>
<protein>
    <submittedName>
        <fullName evidence="1">Uncharacterized protein</fullName>
    </submittedName>
</protein>